<accession>A0A8S1W1D1</accession>
<evidence type="ECO:0000313" key="4">
    <source>
        <dbReference type="Proteomes" id="UP000683925"/>
    </source>
</evidence>
<dbReference type="EMBL" id="CAJJDP010000078">
    <property type="protein sequence ID" value="CAD8182477.1"/>
    <property type="molecule type" value="Genomic_DNA"/>
</dbReference>
<proteinExistence type="predicted"/>
<dbReference type="FunFam" id="3.40.50.1000:FF:000121">
    <property type="entry name" value="Uncharacterized protein"/>
    <property type="match status" value="1"/>
</dbReference>
<evidence type="ECO:0000259" key="2">
    <source>
        <dbReference type="PROSITE" id="PS50969"/>
    </source>
</evidence>
<dbReference type="InterPro" id="IPR004274">
    <property type="entry name" value="FCP1_dom"/>
</dbReference>
<dbReference type="Proteomes" id="UP000683925">
    <property type="component" value="Unassembled WGS sequence"/>
</dbReference>
<dbReference type="OMA" id="MYEMRRP"/>
<feature type="compositionally biased region" description="Polar residues" evidence="1">
    <location>
        <begin position="276"/>
        <end position="289"/>
    </location>
</feature>
<dbReference type="InterPro" id="IPR050365">
    <property type="entry name" value="TIM50"/>
</dbReference>
<feature type="region of interest" description="Disordered" evidence="1">
    <location>
        <begin position="252"/>
        <end position="305"/>
    </location>
</feature>
<name>A0A8S1W1D1_PAROT</name>
<dbReference type="SMART" id="SM00577">
    <property type="entry name" value="CPDc"/>
    <property type="match status" value="1"/>
</dbReference>
<comment type="caution">
    <text evidence="3">The sequence shown here is derived from an EMBL/GenBank/DDBJ whole genome shotgun (WGS) entry which is preliminary data.</text>
</comment>
<gene>
    <name evidence="3" type="ORF">POCTA_138.1.T0790035</name>
</gene>
<dbReference type="PROSITE" id="PS50969">
    <property type="entry name" value="FCP1"/>
    <property type="match status" value="1"/>
</dbReference>
<dbReference type="PANTHER" id="PTHR12210">
    <property type="entry name" value="DULLARD PROTEIN PHOSPHATASE"/>
    <property type="match status" value="1"/>
</dbReference>
<dbReference type="CDD" id="cd07521">
    <property type="entry name" value="HAD_FCP1-like"/>
    <property type="match status" value="1"/>
</dbReference>
<dbReference type="AlphaFoldDB" id="A0A8S1W1D1"/>
<dbReference type="InterPro" id="IPR011948">
    <property type="entry name" value="Dullard_phosphatase"/>
</dbReference>
<evidence type="ECO:0000313" key="3">
    <source>
        <dbReference type="EMBL" id="CAD8182477.1"/>
    </source>
</evidence>
<protein>
    <recommendedName>
        <fullName evidence="2">FCP1 homology domain-containing protein</fullName>
    </recommendedName>
</protein>
<evidence type="ECO:0000256" key="1">
    <source>
        <dbReference type="SAM" id="MobiDB-lite"/>
    </source>
</evidence>
<dbReference type="NCBIfam" id="TIGR02251">
    <property type="entry name" value="HIF-SF_euk"/>
    <property type="match status" value="1"/>
</dbReference>
<dbReference type="Pfam" id="PF03031">
    <property type="entry name" value="NIF"/>
    <property type="match status" value="1"/>
</dbReference>
<dbReference type="GO" id="GO:0016791">
    <property type="term" value="F:phosphatase activity"/>
    <property type="evidence" value="ECO:0007669"/>
    <property type="project" value="InterPro"/>
</dbReference>
<feature type="domain" description="FCP1 homology" evidence="2">
    <location>
        <begin position="411"/>
        <end position="573"/>
    </location>
</feature>
<reference evidence="3" key="1">
    <citation type="submission" date="2021-01" db="EMBL/GenBank/DDBJ databases">
        <authorList>
            <consortium name="Genoscope - CEA"/>
            <person name="William W."/>
        </authorList>
    </citation>
    <scope>NUCLEOTIDE SEQUENCE</scope>
</reference>
<organism evidence="3 4">
    <name type="scientific">Paramecium octaurelia</name>
    <dbReference type="NCBI Taxonomy" id="43137"/>
    <lineage>
        <taxon>Eukaryota</taxon>
        <taxon>Sar</taxon>
        <taxon>Alveolata</taxon>
        <taxon>Ciliophora</taxon>
        <taxon>Intramacronucleata</taxon>
        <taxon>Oligohymenophorea</taxon>
        <taxon>Peniculida</taxon>
        <taxon>Parameciidae</taxon>
        <taxon>Paramecium</taxon>
    </lineage>
</organism>
<keyword evidence="4" id="KW-1185">Reference proteome</keyword>
<dbReference type="OrthoDB" id="277011at2759"/>
<sequence length="611" mass="72280">MEISIEEELLARMNENCVIEALKKQRMVFMAFKQPRDFIINQGFFYQKEKEKTKYLILYLQIHFFKNKKQRTRCMNFNKNIQINKYDYLSSFLYKLLQISFFQVNFVIQCKIILIDMSNQKMNNTNQFKNQNFTVHMYEMRRPLSEKNLGRYIPEQSRPSSVNQIKQLTQMKSSTQLSKQHFQYKDQKENMEIRSNQQDTINQKPNTKEIFEYGKLQDKLSYLEQKIINIKSHIDNSQRQTQQGLASRFFNTKTTEQQQQQQQNINKPKISKNDLDLNQMQNKQKSSTLVHDPRAISNDNLNKKPSLSTFVTQQKTSAETNIQKIIQIHPESAKGLSQRIAFSNNYRERSTRSETQFLYYISSVIRCYMTPEITKPIQQVREHLLQSISAAQYSKMMNSQQYEEKRVNLPSISLKKTIVFDLDETLIHCNESVKVPGDVILPIRFPTGEVIEASINIRPYAQQVLQTLSRHFELIVFTASHSCYANVVIDYLDPTKQWISHRFFRESCVQTEEGAYVKDLRVIGNRQLSDLVLVDNAAYSFCLQQLNGIPILNFYDNKSDQELLYLQNYLMAMKYAKDVRQFNQQYLKLDRFGEFKDPIQLLETLFKEYIP</sequence>